<feature type="domain" description="G-protein coupled receptors family 1 profile" evidence="14">
    <location>
        <begin position="46"/>
        <end position="316"/>
    </location>
</feature>
<dbReference type="RefSeq" id="XP_025048077.1">
    <property type="nucleotide sequence ID" value="XM_025192292.1"/>
</dbReference>
<feature type="transmembrane region" description="Helical" evidence="13">
    <location>
        <begin position="30"/>
        <end position="53"/>
    </location>
</feature>
<name>A0A3Q0FLE0_ALLSI</name>
<keyword evidence="5 12" id="KW-0812">Transmembrane</keyword>
<dbReference type="InterPro" id="IPR000276">
    <property type="entry name" value="GPCR_Rhodpsn"/>
</dbReference>
<dbReference type="GO" id="GO:0004984">
    <property type="term" value="F:olfactory receptor activity"/>
    <property type="evidence" value="ECO:0007669"/>
    <property type="project" value="InterPro"/>
</dbReference>
<keyword evidence="4 13" id="KW-1003">Cell membrane</keyword>
<protein>
    <recommendedName>
        <fullName evidence="13">Olfactory receptor</fullName>
    </recommendedName>
</protein>
<dbReference type="FunFam" id="1.20.1070.10:FF:000003">
    <property type="entry name" value="Olfactory receptor"/>
    <property type="match status" value="1"/>
</dbReference>
<dbReference type="GeneID" id="102377684"/>
<keyword evidence="7 12" id="KW-0297">G-protein coupled receptor</keyword>
<keyword evidence="6 13" id="KW-1133">Transmembrane helix</keyword>
<dbReference type="PANTHER" id="PTHR48018">
    <property type="entry name" value="OLFACTORY RECEPTOR"/>
    <property type="match status" value="1"/>
</dbReference>
<evidence type="ECO:0000256" key="10">
    <source>
        <dbReference type="ARBA" id="ARBA00023180"/>
    </source>
</evidence>
<keyword evidence="8 13" id="KW-0472">Membrane</keyword>
<feature type="transmembrane region" description="Helical" evidence="13">
    <location>
        <begin position="146"/>
        <end position="163"/>
    </location>
</feature>
<evidence type="ECO:0000256" key="1">
    <source>
        <dbReference type="ARBA" id="ARBA00002936"/>
    </source>
</evidence>
<dbReference type="FunFam" id="1.10.1220.70:FF:000001">
    <property type="entry name" value="Olfactory receptor"/>
    <property type="match status" value="1"/>
</dbReference>
<feature type="transmembrane region" description="Helical" evidence="13">
    <location>
        <begin position="243"/>
        <end position="266"/>
    </location>
</feature>
<keyword evidence="13" id="KW-0716">Sensory transduction</keyword>
<dbReference type="PROSITE" id="PS00237">
    <property type="entry name" value="G_PROTEIN_RECEP_F1_1"/>
    <property type="match status" value="1"/>
</dbReference>
<evidence type="ECO:0000256" key="11">
    <source>
        <dbReference type="ARBA" id="ARBA00023224"/>
    </source>
</evidence>
<sequence>MVPGPDGSGPKQLVFEFILQGFSDRPELQAAIVGVFLLIYIITFMGNLGMILLITADSRLHNPMYFFLSQLSCIDFCHSSNIVPKALEHFLCDRKAISFTKCFVQMYIFIVCSSSECFFLSLMAYDRYVAICTPLLYTVVMSFKRCLMLAAVMYTAAFLNSMLHTTWTSSLSFCHSNVIDHFFCEIPSLLKISCSNIHKNEVLLYSSAVVHIRGLNLIIIGSYAYILSTILRMRSAESKQKAFSTCASHLTAVSVFCGTGACTYLQSRTENSREQDKMASMFYTMVTPMLNLIYSLRNKEVKVAMRRVMGRKKVVK</sequence>
<dbReference type="Pfam" id="PF13853">
    <property type="entry name" value="7tm_4"/>
    <property type="match status" value="1"/>
</dbReference>
<keyword evidence="11 12" id="KW-0807">Transducer</keyword>
<evidence type="ECO:0000256" key="4">
    <source>
        <dbReference type="ARBA" id="ARBA00022475"/>
    </source>
</evidence>
<proteinExistence type="inferred from homology"/>
<dbReference type="AlphaFoldDB" id="A0A3Q0FLE0"/>
<comment type="function">
    <text evidence="1">Odorant receptor.</text>
</comment>
<evidence type="ECO:0000313" key="15">
    <source>
        <dbReference type="Proteomes" id="UP000189705"/>
    </source>
</evidence>
<evidence type="ECO:0000256" key="8">
    <source>
        <dbReference type="ARBA" id="ARBA00023136"/>
    </source>
</evidence>
<feature type="transmembrane region" description="Helical" evidence="13">
    <location>
        <begin position="103"/>
        <end position="125"/>
    </location>
</feature>
<reference evidence="16" key="1">
    <citation type="submission" date="2025-08" db="UniProtKB">
        <authorList>
            <consortium name="RefSeq"/>
        </authorList>
    </citation>
    <scope>IDENTIFICATION</scope>
</reference>
<dbReference type="SUPFAM" id="SSF81321">
    <property type="entry name" value="Family A G protein-coupled receptor-like"/>
    <property type="match status" value="1"/>
</dbReference>
<dbReference type="KEGG" id="asn:102377684"/>
<keyword evidence="13" id="KW-0552">Olfaction</keyword>
<dbReference type="Gene3D" id="1.20.1070.10">
    <property type="entry name" value="Rhodopsin 7-helix transmembrane proteins"/>
    <property type="match status" value="1"/>
</dbReference>
<dbReference type="InterPro" id="IPR000725">
    <property type="entry name" value="Olfact_rcpt"/>
</dbReference>
<gene>
    <name evidence="16" type="primary">LOC102377684</name>
</gene>
<dbReference type="InterPro" id="IPR017452">
    <property type="entry name" value="GPCR_Rhodpsn_7TM"/>
</dbReference>
<comment type="subcellular location">
    <subcellularLocation>
        <location evidence="2 13">Cell membrane</location>
        <topology evidence="2 13">Multi-pass membrane protein</topology>
    </subcellularLocation>
</comment>
<organism evidence="15 16">
    <name type="scientific">Alligator sinensis</name>
    <name type="common">Chinese alligator</name>
    <dbReference type="NCBI Taxonomy" id="38654"/>
    <lineage>
        <taxon>Eukaryota</taxon>
        <taxon>Metazoa</taxon>
        <taxon>Chordata</taxon>
        <taxon>Craniata</taxon>
        <taxon>Vertebrata</taxon>
        <taxon>Euteleostomi</taxon>
        <taxon>Archelosauria</taxon>
        <taxon>Archosauria</taxon>
        <taxon>Crocodylia</taxon>
        <taxon>Alligatoridae</taxon>
        <taxon>Alligatorinae</taxon>
        <taxon>Alligator</taxon>
    </lineage>
</organism>
<dbReference type="PROSITE" id="PS50262">
    <property type="entry name" value="G_PROTEIN_RECEP_F1_2"/>
    <property type="match status" value="1"/>
</dbReference>
<dbReference type="PRINTS" id="PR00237">
    <property type="entry name" value="GPCRRHODOPSN"/>
</dbReference>
<dbReference type="InParanoid" id="A0A3Q0FLE0"/>
<evidence type="ECO:0000256" key="2">
    <source>
        <dbReference type="ARBA" id="ARBA00004651"/>
    </source>
</evidence>
<dbReference type="Proteomes" id="UP000189705">
    <property type="component" value="Unplaced"/>
</dbReference>
<keyword evidence="9 12" id="KW-0675">Receptor</keyword>
<keyword evidence="15" id="KW-1185">Reference proteome</keyword>
<evidence type="ECO:0000256" key="6">
    <source>
        <dbReference type="ARBA" id="ARBA00022989"/>
    </source>
</evidence>
<evidence type="ECO:0000256" key="13">
    <source>
        <dbReference type="RuleBase" id="RU363047"/>
    </source>
</evidence>
<comment type="similarity">
    <text evidence="3 12">Belongs to the G-protein coupled receptor 1 family.</text>
</comment>
<evidence type="ECO:0000256" key="5">
    <source>
        <dbReference type="ARBA" id="ARBA00022692"/>
    </source>
</evidence>
<evidence type="ECO:0000313" key="16">
    <source>
        <dbReference type="RefSeq" id="XP_025048077.1"/>
    </source>
</evidence>
<keyword evidence="10" id="KW-0325">Glycoprotein</keyword>
<dbReference type="GO" id="GO:0004930">
    <property type="term" value="F:G protein-coupled receptor activity"/>
    <property type="evidence" value="ECO:0007669"/>
    <property type="project" value="UniProtKB-KW"/>
</dbReference>
<evidence type="ECO:0000256" key="3">
    <source>
        <dbReference type="ARBA" id="ARBA00010663"/>
    </source>
</evidence>
<evidence type="ECO:0000256" key="12">
    <source>
        <dbReference type="RuleBase" id="RU000688"/>
    </source>
</evidence>
<dbReference type="GO" id="GO:0005886">
    <property type="term" value="C:plasma membrane"/>
    <property type="evidence" value="ECO:0007669"/>
    <property type="project" value="UniProtKB-SubCell"/>
</dbReference>
<evidence type="ECO:0000256" key="9">
    <source>
        <dbReference type="ARBA" id="ARBA00023170"/>
    </source>
</evidence>
<dbReference type="CDD" id="cd15411">
    <property type="entry name" value="7tmA_OR8H-like"/>
    <property type="match status" value="1"/>
</dbReference>
<accession>A0A3Q0FLE0</accession>
<feature type="transmembrane region" description="Helical" evidence="13">
    <location>
        <begin position="278"/>
        <end position="296"/>
    </location>
</feature>
<dbReference type="PRINTS" id="PR00245">
    <property type="entry name" value="OLFACTORYR"/>
</dbReference>
<evidence type="ECO:0000256" key="7">
    <source>
        <dbReference type="ARBA" id="ARBA00023040"/>
    </source>
</evidence>
<evidence type="ECO:0000259" key="14">
    <source>
        <dbReference type="PROSITE" id="PS50262"/>
    </source>
</evidence>
<feature type="transmembrane region" description="Helical" evidence="13">
    <location>
        <begin position="210"/>
        <end position="231"/>
    </location>
</feature>